<feature type="domain" description="Alpha-L-arabinofuranosidase C-terminal" evidence="1">
    <location>
        <begin position="19"/>
        <end position="82"/>
    </location>
</feature>
<proteinExistence type="predicted"/>
<accession>X1EYD1</accession>
<dbReference type="InterPro" id="IPR010720">
    <property type="entry name" value="Alpha-L-AF_C"/>
</dbReference>
<dbReference type="EMBL" id="BARU01009479">
    <property type="protein sequence ID" value="GAH37562.1"/>
    <property type="molecule type" value="Genomic_DNA"/>
</dbReference>
<dbReference type="Gene3D" id="2.60.40.1180">
    <property type="entry name" value="Golgi alpha-mannosidase II"/>
    <property type="match status" value="1"/>
</dbReference>
<name>X1EYD1_9ZZZZ</name>
<gene>
    <name evidence="2" type="ORF">S03H2_18282</name>
</gene>
<evidence type="ECO:0000259" key="1">
    <source>
        <dbReference type="Pfam" id="PF06964"/>
    </source>
</evidence>
<protein>
    <recommendedName>
        <fullName evidence="1">Alpha-L-arabinofuranosidase C-terminal domain-containing protein</fullName>
    </recommendedName>
</protein>
<dbReference type="GO" id="GO:0046373">
    <property type="term" value="P:L-arabinose metabolic process"/>
    <property type="evidence" value="ECO:0007669"/>
    <property type="project" value="InterPro"/>
</dbReference>
<comment type="caution">
    <text evidence="2">The sequence shown here is derived from an EMBL/GenBank/DDBJ whole genome shotgun (WGS) entry which is preliminary data.</text>
</comment>
<dbReference type="SUPFAM" id="SSF51011">
    <property type="entry name" value="Glycosyl hydrolase domain"/>
    <property type="match status" value="1"/>
</dbReference>
<dbReference type="GO" id="GO:0046556">
    <property type="term" value="F:alpha-L-arabinofuranosidase activity"/>
    <property type="evidence" value="ECO:0007669"/>
    <property type="project" value="InterPro"/>
</dbReference>
<evidence type="ECO:0000313" key="2">
    <source>
        <dbReference type="EMBL" id="GAH37562.1"/>
    </source>
</evidence>
<dbReference type="InterPro" id="IPR013780">
    <property type="entry name" value="Glyco_hydro_b"/>
</dbReference>
<sequence>MSLNRGKDKLYIAAVNYHKEEDIECPIFLEGFSPSAEAKIYELSGPDVMATNDFENPERIKIKIGMIKNAASRFNYSFPPHSCTVIELNVK</sequence>
<dbReference type="AlphaFoldDB" id="X1EYD1"/>
<organism evidence="2">
    <name type="scientific">marine sediment metagenome</name>
    <dbReference type="NCBI Taxonomy" id="412755"/>
    <lineage>
        <taxon>unclassified sequences</taxon>
        <taxon>metagenomes</taxon>
        <taxon>ecological metagenomes</taxon>
    </lineage>
</organism>
<reference evidence="2" key="1">
    <citation type="journal article" date="2014" name="Front. Microbiol.">
        <title>High frequency of phylogenetically diverse reductive dehalogenase-homologous genes in deep subseafloor sedimentary metagenomes.</title>
        <authorList>
            <person name="Kawai M."/>
            <person name="Futagami T."/>
            <person name="Toyoda A."/>
            <person name="Takaki Y."/>
            <person name="Nishi S."/>
            <person name="Hori S."/>
            <person name="Arai W."/>
            <person name="Tsubouchi T."/>
            <person name="Morono Y."/>
            <person name="Uchiyama I."/>
            <person name="Ito T."/>
            <person name="Fujiyama A."/>
            <person name="Inagaki F."/>
            <person name="Takami H."/>
        </authorList>
    </citation>
    <scope>NUCLEOTIDE SEQUENCE</scope>
    <source>
        <strain evidence="2">Expedition CK06-06</strain>
    </source>
</reference>
<dbReference type="Pfam" id="PF06964">
    <property type="entry name" value="Alpha-L-AF_C"/>
    <property type="match status" value="1"/>
</dbReference>